<dbReference type="EMBL" id="VUJU01014225">
    <property type="protein sequence ID" value="KAF0702595.1"/>
    <property type="molecule type" value="Genomic_DNA"/>
</dbReference>
<proteinExistence type="predicted"/>
<evidence type="ECO:0000256" key="1">
    <source>
        <dbReference type="SAM" id="MobiDB-lite"/>
    </source>
</evidence>
<evidence type="ECO:0000313" key="2">
    <source>
        <dbReference type="EMBL" id="KAF0702595.1"/>
    </source>
</evidence>
<organism evidence="2 3">
    <name type="scientific">Aphis craccivora</name>
    <name type="common">Cowpea aphid</name>
    <dbReference type="NCBI Taxonomy" id="307492"/>
    <lineage>
        <taxon>Eukaryota</taxon>
        <taxon>Metazoa</taxon>
        <taxon>Ecdysozoa</taxon>
        <taxon>Arthropoda</taxon>
        <taxon>Hexapoda</taxon>
        <taxon>Insecta</taxon>
        <taxon>Pterygota</taxon>
        <taxon>Neoptera</taxon>
        <taxon>Paraneoptera</taxon>
        <taxon>Hemiptera</taxon>
        <taxon>Sternorrhyncha</taxon>
        <taxon>Aphidomorpha</taxon>
        <taxon>Aphidoidea</taxon>
        <taxon>Aphididae</taxon>
        <taxon>Aphidini</taxon>
        <taxon>Aphis</taxon>
        <taxon>Aphis</taxon>
    </lineage>
</organism>
<reference evidence="2 3" key="1">
    <citation type="submission" date="2019-08" db="EMBL/GenBank/DDBJ databases">
        <title>Whole genome of Aphis craccivora.</title>
        <authorList>
            <person name="Voronova N.V."/>
            <person name="Shulinski R.S."/>
            <person name="Bandarenka Y.V."/>
            <person name="Zhorov D.G."/>
            <person name="Warner D."/>
        </authorList>
    </citation>
    <scope>NUCLEOTIDE SEQUENCE [LARGE SCALE GENOMIC DNA]</scope>
    <source>
        <strain evidence="2">180601</strain>
        <tissue evidence="2">Whole Body</tissue>
    </source>
</reference>
<dbReference type="AlphaFoldDB" id="A0A6G0VNV2"/>
<comment type="caution">
    <text evidence="2">The sequence shown here is derived from an EMBL/GenBank/DDBJ whole genome shotgun (WGS) entry which is preliminary data.</text>
</comment>
<protein>
    <submittedName>
        <fullName evidence="2">DDE 3 domain-containing protein</fullName>
    </submittedName>
</protein>
<accession>A0A6G0VNV2</accession>
<evidence type="ECO:0000313" key="3">
    <source>
        <dbReference type="Proteomes" id="UP000478052"/>
    </source>
</evidence>
<feature type="region of interest" description="Disordered" evidence="1">
    <location>
        <begin position="1"/>
        <end position="23"/>
    </location>
</feature>
<keyword evidence="3" id="KW-1185">Reference proteome</keyword>
<name>A0A6G0VNV2_APHCR</name>
<feature type="compositionally biased region" description="Low complexity" evidence="1">
    <location>
        <begin position="9"/>
        <end position="21"/>
    </location>
</feature>
<sequence length="60" mass="6493">MHSKHDAFNKGLTTGPTNPTGKGKRLIILHIGSDKGFLPGGLLCFESKKTSADYHDEMHG</sequence>
<feature type="non-terminal residue" evidence="2">
    <location>
        <position position="60"/>
    </location>
</feature>
<gene>
    <name evidence="2" type="ORF">FWK35_00038954</name>
</gene>
<dbReference type="Proteomes" id="UP000478052">
    <property type="component" value="Unassembled WGS sequence"/>
</dbReference>
<dbReference type="OrthoDB" id="6764613at2759"/>